<keyword evidence="3" id="KW-1185">Reference proteome</keyword>
<dbReference type="EMBL" id="JAUSUB010000011">
    <property type="protein sequence ID" value="MDQ0270955.1"/>
    <property type="molecule type" value="Genomic_DNA"/>
</dbReference>
<proteinExistence type="predicted"/>
<feature type="transmembrane region" description="Helical" evidence="1">
    <location>
        <begin position="75"/>
        <end position="96"/>
    </location>
</feature>
<evidence type="ECO:0000256" key="1">
    <source>
        <dbReference type="SAM" id="Phobius"/>
    </source>
</evidence>
<evidence type="ECO:0000313" key="2">
    <source>
        <dbReference type="EMBL" id="MDQ0270955.1"/>
    </source>
</evidence>
<dbReference type="GO" id="GO:0006508">
    <property type="term" value="P:proteolysis"/>
    <property type="evidence" value="ECO:0007669"/>
    <property type="project" value="UniProtKB-KW"/>
</dbReference>
<feature type="transmembrane region" description="Helical" evidence="1">
    <location>
        <begin position="6"/>
        <end position="27"/>
    </location>
</feature>
<feature type="transmembrane region" description="Helical" evidence="1">
    <location>
        <begin position="34"/>
        <end position="55"/>
    </location>
</feature>
<feature type="transmembrane region" description="Helical" evidence="1">
    <location>
        <begin position="108"/>
        <end position="126"/>
    </location>
</feature>
<reference evidence="2 3" key="1">
    <citation type="submission" date="2023-07" db="EMBL/GenBank/DDBJ databases">
        <title>Genomic Encyclopedia of Type Strains, Phase IV (KMG-IV): sequencing the most valuable type-strain genomes for metagenomic binning, comparative biology and taxonomic classification.</title>
        <authorList>
            <person name="Goeker M."/>
        </authorList>
    </citation>
    <scope>NUCLEOTIDE SEQUENCE [LARGE SCALE GENOMIC DNA]</scope>
    <source>
        <strain evidence="2 3">DSM 23494</strain>
    </source>
</reference>
<dbReference type="RefSeq" id="WP_307475786.1">
    <property type="nucleotide sequence ID" value="NZ_JAUSUB010000011.1"/>
</dbReference>
<keyword evidence="2" id="KW-0645">Protease</keyword>
<keyword evidence="1" id="KW-0472">Membrane</keyword>
<evidence type="ECO:0000313" key="3">
    <source>
        <dbReference type="Proteomes" id="UP001238088"/>
    </source>
</evidence>
<accession>A0ABU0AI76</accession>
<comment type="caution">
    <text evidence="2">The sequence shown here is derived from an EMBL/GenBank/DDBJ whole genome shotgun (WGS) entry which is preliminary data.</text>
</comment>
<dbReference type="Proteomes" id="UP001238088">
    <property type="component" value="Unassembled WGS sequence"/>
</dbReference>
<dbReference type="GO" id="GO:0008233">
    <property type="term" value="F:peptidase activity"/>
    <property type="evidence" value="ECO:0007669"/>
    <property type="project" value="UniProtKB-KW"/>
</dbReference>
<keyword evidence="1" id="KW-1133">Transmembrane helix</keyword>
<name>A0ABU0AI76_9BACI</name>
<organism evidence="2 3">
    <name type="scientific">Cytobacillus purgationiresistens</name>
    <dbReference type="NCBI Taxonomy" id="863449"/>
    <lineage>
        <taxon>Bacteria</taxon>
        <taxon>Bacillati</taxon>
        <taxon>Bacillota</taxon>
        <taxon>Bacilli</taxon>
        <taxon>Bacillales</taxon>
        <taxon>Bacillaceae</taxon>
        <taxon>Cytobacillus</taxon>
    </lineage>
</organism>
<keyword evidence="2" id="KW-0378">Hydrolase</keyword>
<keyword evidence="1" id="KW-0812">Transmembrane</keyword>
<sequence>MIARIVVVLIFAIIFWRIVGILNHVYIGEAYSRTIHFFIAVFLTLLNLILVGIALRVDKIEWKQLGFSTLRSNLFSFFVGLVSWIILALIGIVVCLKLGWVEITLLSSLNYLMLSILILFITVFLIEALP</sequence>
<protein>
    <submittedName>
        <fullName evidence="2">Membrane protease YdiL (CAAX protease family)</fullName>
    </submittedName>
</protein>
<gene>
    <name evidence="2" type="ORF">J2S17_002841</name>
</gene>